<evidence type="ECO:0000313" key="2">
    <source>
        <dbReference type="EMBL" id="KAI0291805.1"/>
    </source>
</evidence>
<accession>A0AAD4QI03</accession>
<name>A0AAD4QI03_9AGAM</name>
<dbReference type="EMBL" id="WTXG01000143">
    <property type="protein sequence ID" value="KAI0291805.1"/>
    <property type="molecule type" value="Genomic_DNA"/>
</dbReference>
<evidence type="ECO:0000256" key="1">
    <source>
        <dbReference type="SAM" id="MobiDB-lite"/>
    </source>
</evidence>
<evidence type="ECO:0000313" key="3">
    <source>
        <dbReference type="Proteomes" id="UP001203297"/>
    </source>
</evidence>
<dbReference type="AlphaFoldDB" id="A0AAD4QI03"/>
<feature type="non-terminal residue" evidence="2">
    <location>
        <position position="142"/>
    </location>
</feature>
<dbReference type="Proteomes" id="UP001203297">
    <property type="component" value="Unassembled WGS sequence"/>
</dbReference>
<feature type="compositionally biased region" description="Acidic residues" evidence="1">
    <location>
        <begin position="108"/>
        <end position="118"/>
    </location>
</feature>
<feature type="region of interest" description="Disordered" evidence="1">
    <location>
        <begin position="98"/>
        <end position="142"/>
    </location>
</feature>
<gene>
    <name evidence="2" type="ORF">B0F90DRAFT_1774622</name>
</gene>
<organism evidence="2 3">
    <name type="scientific">Multifurca ochricompacta</name>
    <dbReference type="NCBI Taxonomy" id="376703"/>
    <lineage>
        <taxon>Eukaryota</taxon>
        <taxon>Fungi</taxon>
        <taxon>Dikarya</taxon>
        <taxon>Basidiomycota</taxon>
        <taxon>Agaricomycotina</taxon>
        <taxon>Agaricomycetes</taxon>
        <taxon>Russulales</taxon>
        <taxon>Russulaceae</taxon>
        <taxon>Multifurca</taxon>
    </lineage>
</organism>
<reference evidence="2" key="1">
    <citation type="journal article" date="2022" name="New Phytol.">
        <title>Evolutionary transition to the ectomycorrhizal habit in the genomes of a hyperdiverse lineage of mushroom-forming fungi.</title>
        <authorList>
            <person name="Looney B."/>
            <person name="Miyauchi S."/>
            <person name="Morin E."/>
            <person name="Drula E."/>
            <person name="Courty P.E."/>
            <person name="Kohler A."/>
            <person name="Kuo A."/>
            <person name="LaButti K."/>
            <person name="Pangilinan J."/>
            <person name="Lipzen A."/>
            <person name="Riley R."/>
            <person name="Andreopoulos W."/>
            <person name="He G."/>
            <person name="Johnson J."/>
            <person name="Nolan M."/>
            <person name="Tritt A."/>
            <person name="Barry K.W."/>
            <person name="Grigoriev I.V."/>
            <person name="Nagy L.G."/>
            <person name="Hibbett D."/>
            <person name="Henrissat B."/>
            <person name="Matheny P.B."/>
            <person name="Labbe J."/>
            <person name="Martin F.M."/>
        </authorList>
    </citation>
    <scope>NUCLEOTIDE SEQUENCE</scope>
    <source>
        <strain evidence="2">BPL690</strain>
    </source>
</reference>
<keyword evidence="3" id="KW-1185">Reference proteome</keyword>
<protein>
    <submittedName>
        <fullName evidence="2">Uncharacterized protein</fullName>
    </submittedName>
</protein>
<proteinExistence type="predicted"/>
<comment type="caution">
    <text evidence="2">The sequence shown here is derived from an EMBL/GenBank/DDBJ whole genome shotgun (WGS) entry which is preliminary data.</text>
</comment>
<feature type="compositionally biased region" description="Acidic residues" evidence="1">
    <location>
        <begin position="126"/>
        <end position="142"/>
    </location>
</feature>
<sequence length="142" mass="15957">MNGKRTRLRLRSLTRQAGGIPVWHESNNSAHSEVRWDDPERVHWVTPVTKFNRQENSFATYGNDLSVEMLYGDLCLVVRIGKAGERLSYPTVAWLKKLSRSGDHHGDDDDDEDEDEGGGGDKDGYGDEDGDGDGDEDENFDE</sequence>